<evidence type="ECO:0008006" key="3">
    <source>
        <dbReference type="Google" id="ProtNLM"/>
    </source>
</evidence>
<protein>
    <recommendedName>
        <fullName evidence="3">Squalene cyclase C-terminal domain-containing protein</fullName>
    </recommendedName>
</protein>
<dbReference type="CDD" id="cd00688">
    <property type="entry name" value="ISOPREN_C2_like"/>
    <property type="match status" value="1"/>
</dbReference>
<accession>A0A832ZL75</accession>
<dbReference type="Proteomes" id="UP000653692">
    <property type="component" value="Unassembled WGS sequence"/>
</dbReference>
<gene>
    <name evidence="1" type="ORF">EYH24_01110</name>
</gene>
<proteinExistence type="predicted"/>
<dbReference type="AlphaFoldDB" id="A0A832ZL75"/>
<sequence length="332" mass="38602">IAYDTHFKTLFVNGNSEIYKFVPNPPLKPHDLNPLNYTGKYSAIVNFLENFWTGYNYADFDNGYKGDYFLNARIARLYAYLYQKTGDEKFKERYQWLLKWLAYKQLDNGGFPEGIPPNDFTLYTAFTVEPLKDLPFEGKEKILGYLNSRVKEDYIMTTPKDRKGDLFAEAQMLPILYELNLLNDTVTDNLVKKILEAQRDDGSWRKSLGGTIVTAFGLARYYELSGDERVLPAIKKAAEWISEHQEENGRFKGEVGYGYSRAIYANVLFVCHVVGMKDREEQMLKIIEETYDLQKEPRPLQATLDILRALEYSYGFERALNILENILELHPF</sequence>
<reference evidence="1" key="1">
    <citation type="journal article" date="2020" name="ISME J.">
        <title>Gammaproteobacteria mediating utilization of methyl-, sulfur- and petroleum organic compounds in deep ocean hydrothermal plumes.</title>
        <authorList>
            <person name="Zhou Z."/>
            <person name="Liu Y."/>
            <person name="Pan J."/>
            <person name="Cron B.R."/>
            <person name="Toner B.M."/>
            <person name="Anantharaman K."/>
            <person name="Breier J.A."/>
            <person name="Dick G.J."/>
            <person name="Li M."/>
        </authorList>
    </citation>
    <scope>NUCLEOTIDE SEQUENCE</scope>
    <source>
        <strain evidence="1">SZUA-1476</strain>
    </source>
</reference>
<organism evidence="1 2">
    <name type="scientific">Thermococcus paralvinellae</name>
    <dbReference type="NCBI Taxonomy" id="582419"/>
    <lineage>
        <taxon>Archaea</taxon>
        <taxon>Methanobacteriati</taxon>
        <taxon>Methanobacteriota</taxon>
        <taxon>Thermococci</taxon>
        <taxon>Thermococcales</taxon>
        <taxon>Thermococcaceae</taxon>
        <taxon>Thermococcus</taxon>
    </lineage>
</organism>
<evidence type="ECO:0000313" key="2">
    <source>
        <dbReference type="Proteomes" id="UP000653692"/>
    </source>
</evidence>
<evidence type="ECO:0000313" key="1">
    <source>
        <dbReference type="EMBL" id="HIP88583.1"/>
    </source>
</evidence>
<dbReference type="Gene3D" id="1.50.10.20">
    <property type="match status" value="1"/>
</dbReference>
<comment type="caution">
    <text evidence="1">The sequence shown here is derived from an EMBL/GenBank/DDBJ whole genome shotgun (WGS) entry which is preliminary data.</text>
</comment>
<name>A0A832ZL75_9EURY</name>
<feature type="non-terminal residue" evidence="1">
    <location>
        <position position="1"/>
    </location>
</feature>
<dbReference type="EMBL" id="DQUR01000039">
    <property type="protein sequence ID" value="HIP88583.1"/>
    <property type="molecule type" value="Genomic_DNA"/>
</dbReference>
<dbReference type="InterPro" id="IPR008930">
    <property type="entry name" value="Terpenoid_cyclase/PrenylTrfase"/>
</dbReference>
<dbReference type="SUPFAM" id="SSF48239">
    <property type="entry name" value="Terpenoid cyclases/Protein prenyltransferases"/>
    <property type="match status" value="1"/>
</dbReference>